<keyword evidence="7" id="KW-0472">Membrane</keyword>
<dbReference type="InterPro" id="IPR017871">
    <property type="entry name" value="ABC_transporter-like_CS"/>
</dbReference>
<dbReference type="InterPro" id="IPR013563">
    <property type="entry name" value="Oligopep_ABC_C"/>
</dbReference>
<comment type="similarity">
    <text evidence="2">Belongs to the ABC transporter superfamily.</text>
</comment>
<dbReference type="GO" id="GO:0016887">
    <property type="term" value="F:ATP hydrolysis activity"/>
    <property type="evidence" value="ECO:0007669"/>
    <property type="project" value="InterPro"/>
</dbReference>
<dbReference type="RefSeq" id="WP_108021749.1">
    <property type="nucleotide sequence ID" value="NZ_QBKR01000002.1"/>
</dbReference>
<dbReference type="FunFam" id="3.40.50.300:FF:000016">
    <property type="entry name" value="Oligopeptide ABC transporter ATP-binding component"/>
    <property type="match status" value="1"/>
</dbReference>
<dbReference type="PANTHER" id="PTHR43297">
    <property type="entry name" value="OLIGOPEPTIDE TRANSPORT ATP-BINDING PROTEIN APPD"/>
    <property type="match status" value="1"/>
</dbReference>
<gene>
    <name evidence="9" type="ORF">C8P63_102191</name>
</gene>
<dbReference type="InterPro" id="IPR003439">
    <property type="entry name" value="ABC_transporter-like_ATP-bd"/>
</dbReference>
<dbReference type="AlphaFoldDB" id="A0A2T6C8U6"/>
<dbReference type="InterPro" id="IPR050388">
    <property type="entry name" value="ABC_Ni/Peptide_Import"/>
</dbReference>
<dbReference type="Pfam" id="PF00005">
    <property type="entry name" value="ABC_tran"/>
    <property type="match status" value="1"/>
</dbReference>
<keyword evidence="5" id="KW-0547">Nucleotide-binding</keyword>
<dbReference type="OrthoDB" id="9802264at2"/>
<evidence type="ECO:0000313" key="10">
    <source>
        <dbReference type="Proteomes" id="UP000244240"/>
    </source>
</evidence>
<dbReference type="SMART" id="SM00382">
    <property type="entry name" value="AAA"/>
    <property type="match status" value="1"/>
</dbReference>
<dbReference type="InterPro" id="IPR027417">
    <property type="entry name" value="P-loop_NTPase"/>
</dbReference>
<dbReference type="SUPFAM" id="SSF52540">
    <property type="entry name" value="P-loop containing nucleoside triphosphate hydrolases"/>
    <property type="match status" value="1"/>
</dbReference>
<dbReference type="NCBIfam" id="TIGR01727">
    <property type="entry name" value="oligo_HPY"/>
    <property type="match status" value="1"/>
</dbReference>
<protein>
    <submittedName>
        <fullName evidence="9">Oligopeptide transport system ATP-binding protein</fullName>
    </submittedName>
</protein>
<evidence type="ECO:0000256" key="3">
    <source>
        <dbReference type="ARBA" id="ARBA00022448"/>
    </source>
</evidence>
<evidence type="ECO:0000256" key="5">
    <source>
        <dbReference type="ARBA" id="ARBA00022741"/>
    </source>
</evidence>
<keyword evidence="3" id="KW-0813">Transport</keyword>
<dbReference type="Proteomes" id="UP000244240">
    <property type="component" value="Unassembled WGS sequence"/>
</dbReference>
<evidence type="ECO:0000256" key="4">
    <source>
        <dbReference type="ARBA" id="ARBA00022475"/>
    </source>
</evidence>
<feature type="domain" description="ABC transporter" evidence="8">
    <location>
        <begin position="8"/>
        <end position="255"/>
    </location>
</feature>
<keyword evidence="6 9" id="KW-0067">ATP-binding</keyword>
<sequence>MKDPVLTVEGLEVRFQGAAGEIPAVQGASFSVHRGEVLCIVGESGCGKSITSLSVMGLLPGSAEAEGHIRFDGRDLLRLNREEIRQIRGNDISMIFQEPMTSLNPVFTVGFQLMEPLVVHRNLSKKQAFEEAVRLLERVGIPDPGRRMEQYPHELSGGMRQRVMIAIALSCEPKLLIADEPTTALDVTIQAQILELILKLKEDTGMSVILITHDMGVVAETADRVLVMYAGKVVEEADVRTLFEDPKHPYTKGLLRSMPNVDDDTYTLEAIPGTLPKPGEIQQGCPFHPRCPEAMDRCREENPRVFTHRPGHMSRCWLAEEEDQDHAGESVG</sequence>
<evidence type="ECO:0000256" key="7">
    <source>
        <dbReference type="ARBA" id="ARBA00023136"/>
    </source>
</evidence>
<dbReference type="PANTHER" id="PTHR43297:SF2">
    <property type="entry name" value="DIPEPTIDE TRANSPORT ATP-BINDING PROTEIN DPPD"/>
    <property type="match status" value="1"/>
</dbReference>
<organism evidence="9 10">
    <name type="scientific">Melghirimyces profundicolus</name>
    <dbReference type="NCBI Taxonomy" id="1242148"/>
    <lineage>
        <taxon>Bacteria</taxon>
        <taxon>Bacillati</taxon>
        <taxon>Bacillota</taxon>
        <taxon>Bacilli</taxon>
        <taxon>Bacillales</taxon>
        <taxon>Thermoactinomycetaceae</taxon>
        <taxon>Melghirimyces</taxon>
    </lineage>
</organism>
<dbReference type="EMBL" id="QBKR01000002">
    <property type="protein sequence ID" value="PTX64696.1"/>
    <property type="molecule type" value="Genomic_DNA"/>
</dbReference>
<evidence type="ECO:0000259" key="8">
    <source>
        <dbReference type="PROSITE" id="PS50893"/>
    </source>
</evidence>
<evidence type="ECO:0000256" key="1">
    <source>
        <dbReference type="ARBA" id="ARBA00004202"/>
    </source>
</evidence>
<dbReference type="PROSITE" id="PS50893">
    <property type="entry name" value="ABC_TRANSPORTER_2"/>
    <property type="match status" value="1"/>
</dbReference>
<dbReference type="GO" id="GO:0005886">
    <property type="term" value="C:plasma membrane"/>
    <property type="evidence" value="ECO:0007669"/>
    <property type="project" value="UniProtKB-SubCell"/>
</dbReference>
<comment type="caution">
    <text evidence="9">The sequence shown here is derived from an EMBL/GenBank/DDBJ whole genome shotgun (WGS) entry which is preliminary data.</text>
</comment>
<dbReference type="GO" id="GO:0005524">
    <property type="term" value="F:ATP binding"/>
    <property type="evidence" value="ECO:0007669"/>
    <property type="project" value="UniProtKB-KW"/>
</dbReference>
<keyword evidence="4" id="KW-1003">Cell membrane</keyword>
<dbReference type="GO" id="GO:0015833">
    <property type="term" value="P:peptide transport"/>
    <property type="evidence" value="ECO:0007669"/>
    <property type="project" value="InterPro"/>
</dbReference>
<dbReference type="Pfam" id="PF08352">
    <property type="entry name" value="oligo_HPY"/>
    <property type="match status" value="1"/>
</dbReference>
<evidence type="ECO:0000313" key="9">
    <source>
        <dbReference type="EMBL" id="PTX64696.1"/>
    </source>
</evidence>
<evidence type="ECO:0000256" key="2">
    <source>
        <dbReference type="ARBA" id="ARBA00005417"/>
    </source>
</evidence>
<dbReference type="Gene3D" id="3.40.50.300">
    <property type="entry name" value="P-loop containing nucleotide triphosphate hydrolases"/>
    <property type="match status" value="1"/>
</dbReference>
<dbReference type="InterPro" id="IPR003593">
    <property type="entry name" value="AAA+_ATPase"/>
</dbReference>
<evidence type="ECO:0000256" key="6">
    <source>
        <dbReference type="ARBA" id="ARBA00022840"/>
    </source>
</evidence>
<dbReference type="CDD" id="cd03257">
    <property type="entry name" value="ABC_NikE_OppD_transporters"/>
    <property type="match status" value="1"/>
</dbReference>
<comment type="subcellular location">
    <subcellularLocation>
        <location evidence="1">Cell membrane</location>
        <topology evidence="1">Peripheral membrane protein</topology>
    </subcellularLocation>
</comment>
<proteinExistence type="inferred from homology"/>
<keyword evidence="10" id="KW-1185">Reference proteome</keyword>
<reference evidence="9 10" key="1">
    <citation type="submission" date="2018-04" db="EMBL/GenBank/DDBJ databases">
        <title>Genomic Encyclopedia of Archaeal and Bacterial Type Strains, Phase II (KMG-II): from individual species to whole genera.</title>
        <authorList>
            <person name="Goeker M."/>
        </authorList>
    </citation>
    <scope>NUCLEOTIDE SEQUENCE [LARGE SCALE GENOMIC DNA]</scope>
    <source>
        <strain evidence="9 10">DSM 45787</strain>
    </source>
</reference>
<accession>A0A2T6C8U6</accession>
<dbReference type="PROSITE" id="PS00211">
    <property type="entry name" value="ABC_TRANSPORTER_1"/>
    <property type="match status" value="1"/>
</dbReference>
<name>A0A2T6C8U6_9BACL</name>